<evidence type="ECO:0000313" key="2">
    <source>
        <dbReference type="Proteomes" id="UP000008922"/>
    </source>
</evidence>
<dbReference type="Proteomes" id="UP000008922">
    <property type="component" value="Chromosome"/>
</dbReference>
<dbReference type="AlphaFoldDB" id="E8N553"/>
<reference evidence="1 2" key="1">
    <citation type="submission" date="2010-12" db="EMBL/GenBank/DDBJ databases">
        <title>Whole genome sequence of Anaerolinea thermophila UNI-1.</title>
        <authorList>
            <person name="Narita-Yamada S."/>
            <person name="Kishi E."/>
            <person name="Watanabe Y."/>
            <person name="Takasaki K."/>
            <person name="Ankai A."/>
            <person name="Oguchi A."/>
            <person name="Fukui S."/>
            <person name="Takahashi M."/>
            <person name="Yashiro I."/>
            <person name="Hosoyama A."/>
            <person name="Sekiguchi Y."/>
            <person name="Hanada S."/>
            <person name="Fujita N."/>
        </authorList>
    </citation>
    <scope>NUCLEOTIDE SEQUENCE [LARGE SCALE GENOMIC DNA]</scope>
    <source>
        <strain evidence="2">DSM 14523 / JCM 11388 / NBRC 100420 / UNI-1</strain>
    </source>
</reference>
<dbReference type="RefSeq" id="WP_013559949.1">
    <property type="nucleotide sequence ID" value="NC_014960.1"/>
</dbReference>
<sequence length="180" mass="21058">MSEQEQIRYLPFHAINEFMLDEYREKVVRFVFENLGNLSSSRRNGILSIFKKQVKIPGFRDSSLAPLPLKIKQGIVLFQKNADFVAQVLQAWVELHHDLKERVHAMLVSRGWKNLLPPELDRSKLPGFQVEWPKSETYEVLDQSFYEQNPGVEAPNDDIRLMVVWLVNALPYELFEENSN</sequence>
<accession>E8N553</accession>
<evidence type="ECO:0000313" key="1">
    <source>
        <dbReference type="EMBL" id="BAJ63567.1"/>
    </source>
</evidence>
<dbReference type="STRING" id="926569.ANT_15390"/>
<organism evidence="1 2">
    <name type="scientific">Anaerolinea thermophila (strain DSM 14523 / JCM 11388 / NBRC 100420 / UNI-1)</name>
    <dbReference type="NCBI Taxonomy" id="926569"/>
    <lineage>
        <taxon>Bacteria</taxon>
        <taxon>Bacillati</taxon>
        <taxon>Chloroflexota</taxon>
        <taxon>Anaerolineae</taxon>
        <taxon>Anaerolineales</taxon>
        <taxon>Anaerolineaceae</taxon>
        <taxon>Anaerolinea</taxon>
    </lineage>
</organism>
<dbReference type="InParanoid" id="E8N553"/>
<keyword evidence="2" id="KW-1185">Reference proteome</keyword>
<protein>
    <submittedName>
        <fullName evidence="1">Uncharacterized protein</fullName>
    </submittedName>
</protein>
<dbReference type="KEGG" id="atm:ANT_15390"/>
<dbReference type="EMBL" id="AP012029">
    <property type="protein sequence ID" value="BAJ63567.1"/>
    <property type="molecule type" value="Genomic_DNA"/>
</dbReference>
<proteinExistence type="predicted"/>
<gene>
    <name evidence="1" type="ordered locus">ANT_15390</name>
</gene>
<dbReference type="HOGENOM" id="CLU_1493243_0_0_0"/>
<dbReference type="OrthoDB" id="161879at2"/>
<name>E8N553_ANATU</name>